<dbReference type="Proteomes" id="UP001611383">
    <property type="component" value="Chromosome"/>
</dbReference>
<dbReference type="SMART" id="SM00567">
    <property type="entry name" value="EZ_HEAT"/>
    <property type="match status" value="2"/>
</dbReference>
<protein>
    <recommendedName>
        <fullName evidence="3">HEAT repeat domain-containing protein</fullName>
    </recommendedName>
</protein>
<evidence type="ECO:0000313" key="2">
    <source>
        <dbReference type="Proteomes" id="UP001611383"/>
    </source>
</evidence>
<reference evidence="1 2" key="1">
    <citation type="submission" date="2019-08" db="EMBL/GenBank/DDBJ databases">
        <title>Archangium and Cystobacter genomes.</title>
        <authorList>
            <person name="Chen I.-C.K."/>
            <person name="Wielgoss S."/>
        </authorList>
    </citation>
    <scope>NUCLEOTIDE SEQUENCE [LARGE SCALE GENOMIC DNA]</scope>
    <source>
        <strain evidence="1 2">Cbm 6</strain>
    </source>
</reference>
<proteinExistence type="predicted"/>
<evidence type="ECO:0000313" key="1">
    <source>
        <dbReference type="EMBL" id="WNG47646.1"/>
    </source>
</evidence>
<dbReference type="InterPro" id="IPR016024">
    <property type="entry name" value="ARM-type_fold"/>
</dbReference>
<dbReference type="EMBL" id="CP043494">
    <property type="protein sequence ID" value="WNG47646.1"/>
    <property type="molecule type" value="Genomic_DNA"/>
</dbReference>
<dbReference type="InterPro" id="IPR011989">
    <property type="entry name" value="ARM-like"/>
</dbReference>
<keyword evidence="2" id="KW-1185">Reference proteome</keyword>
<organism evidence="1 2">
    <name type="scientific">Archangium minus</name>
    <dbReference type="NCBI Taxonomy" id="83450"/>
    <lineage>
        <taxon>Bacteria</taxon>
        <taxon>Pseudomonadati</taxon>
        <taxon>Myxococcota</taxon>
        <taxon>Myxococcia</taxon>
        <taxon>Myxococcales</taxon>
        <taxon>Cystobacterineae</taxon>
        <taxon>Archangiaceae</taxon>
        <taxon>Archangium</taxon>
    </lineage>
</organism>
<evidence type="ECO:0008006" key="3">
    <source>
        <dbReference type="Google" id="ProtNLM"/>
    </source>
</evidence>
<dbReference type="RefSeq" id="WP_395804232.1">
    <property type="nucleotide sequence ID" value="NZ_CP043494.1"/>
</dbReference>
<gene>
    <name evidence="1" type="ORF">F0U60_28615</name>
</gene>
<name>A0ABY9WWX4_9BACT</name>
<dbReference type="Gene3D" id="1.25.10.10">
    <property type="entry name" value="Leucine-rich Repeat Variant"/>
    <property type="match status" value="1"/>
</dbReference>
<dbReference type="Pfam" id="PF13646">
    <property type="entry name" value="HEAT_2"/>
    <property type="match status" value="1"/>
</dbReference>
<dbReference type="SUPFAM" id="SSF48371">
    <property type="entry name" value="ARM repeat"/>
    <property type="match status" value="2"/>
</dbReference>
<sequence length="535" mass="59832">MRNLSPRARALLEALNTKTSFLEQLRGARGPHREALLLQLGELREPALVLPLFRLLFTSQKGEARALAVALHHLLTHLSPDDVRGLDEALRQASDYELGYLDLGPQHLGDFAALSPSVVALLACHGNGYLRQAALLHLAESGNVTAWPFLLVRLNDWVGPVREAARQAATAMLPHVPVELLARHLPLVEALRQHKRADHTPFVEAVMDRLRQPDALTWLERHLHALKRHSRRTAFQLLLKGPREMARRAADFGLDDPDPLVRRFALDRVEALFSDEELSGLLARLERSPSMFMRREAYSLYMRRVPALREVKVHEALMDSHRAIRDLAQRRLSGTVDVSELYRAALREMPTRPGALAGLGETGSASDVPLLAPFLSHPRVAVRREAVTALGRLAGDSGVEALRELFLDPAPSVCRAATQALTQRAGRVTPDWLRRCLLRPGLAPHTLRQALLLTTALTRFEALHLLLDAANLPDELARELTREHLRHWLNASLRSFAASPSPAQLQTLREAVRSAQYLDPQMARQLDHVLRAYEP</sequence>
<accession>A0ABY9WWX4</accession>
<dbReference type="InterPro" id="IPR004155">
    <property type="entry name" value="PBS_lyase_HEAT"/>
</dbReference>